<comment type="similarity">
    <text evidence="3">Belongs to the DHNA family.</text>
</comment>
<dbReference type="InterPro" id="IPR018247">
    <property type="entry name" value="EF_Hand_1_Ca_BS"/>
</dbReference>
<feature type="domain" description="Dihydroneopterin aldolase/epimerase" evidence="8">
    <location>
        <begin position="3"/>
        <end position="103"/>
    </location>
</feature>
<evidence type="ECO:0000256" key="7">
    <source>
        <dbReference type="ARBA" id="ARBA00032903"/>
    </source>
</evidence>
<keyword evidence="5" id="KW-0289">Folate biosynthesis</keyword>
<organism evidence="9 10">
    <name type="scientific">Aliarcobacter cryaerophilus</name>
    <dbReference type="NCBI Taxonomy" id="28198"/>
    <lineage>
        <taxon>Bacteria</taxon>
        <taxon>Pseudomonadati</taxon>
        <taxon>Campylobacterota</taxon>
        <taxon>Epsilonproteobacteria</taxon>
        <taxon>Campylobacterales</taxon>
        <taxon>Arcobacteraceae</taxon>
        <taxon>Aliarcobacter</taxon>
    </lineage>
</organism>
<evidence type="ECO:0000259" key="8">
    <source>
        <dbReference type="SMART" id="SM00905"/>
    </source>
</evidence>
<dbReference type="RefSeq" id="WP_066360718.1">
    <property type="nucleotide sequence ID" value="NZ_CP060264.1"/>
</dbReference>
<evidence type="ECO:0000256" key="3">
    <source>
        <dbReference type="ARBA" id="ARBA00005708"/>
    </source>
</evidence>
<dbReference type="Gene3D" id="3.30.1130.10">
    <property type="match status" value="1"/>
</dbReference>
<dbReference type="Proteomes" id="UP000192599">
    <property type="component" value="Unassembled WGS sequence"/>
</dbReference>
<dbReference type="EC" id="4.1.2.25" evidence="4"/>
<proteinExistence type="inferred from homology"/>
<dbReference type="EMBL" id="LNTC01000007">
    <property type="protein sequence ID" value="OQR42160.1"/>
    <property type="molecule type" value="Genomic_DNA"/>
</dbReference>
<comment type="pathway">
    <text evidence="2">Cofactor biosynthesis; tetrahydrofolate biosynthesis; 2-amino-4-hydroxy-6-hydroxymethyl-7,8-dihydropteridine diphosphate from 7,8-dihydroneopterin triphosphate: step 3/4.</text>
</comment>
<gene>
    <name evidence="9" type="ORF">AS859_01255</name>
</gene>
<evidence type="ECO:0000256" key="5">
    <source>
        <dbReference type="ARBA" id="ARBA00022909"/>
    </source>
</evidence>
<dbReference type="SMART" id="SM00905">
    <property type="entry name" value="FolB"/>
    <property type="match status" value="1"/>
</dbReference>
<dbReference type="InterPro" id="IPR006157">
    <property type="entry name" value="FolB_dom"/>
</dbReference>
<accession>A0A1V9VDP6</accession>
<evidence type="ECO:0000313" key="10">
    <source>
        <dbReference type="Proteomes" id="UP000192599"/>
    </source>
</evidence>
<evidence type="ECO:0000256" key="4">
    <source>
        <dbReference type="ARBA" id="ARBA00013043"/>
    </source>
</evidence>
<dbReference type="PANTHER" id="PTHR42844">
    <property type="entry name" value="DIHYDRONEOPTERIN ALDOLASE 1-RELATED"/>
    <property type="match status" value="1"/>
</dbReference>
<dbReference type="GO" id="GO:0004150">
    <property type="term" value="F:dihydroneopterin aldolase activity"/>
    <property type="evidence" value="ECO:0007669"/>
    <property type="project" value="UniProtKB-EC"/>
</dbReference>
<dbReference type="AlphaFoldDB" id="A0A1V9VDP6"/>
<dbReference type="PROSITE" id="PS00018">
    <property type="entry name" value="EF_HAND_1"/>
    <property type="match status" value="1"/>
</dbReference>
<dbReference type="GO" id="GO:0005737">
    <property type="term" value="C:cytoplasm"/>
    <property type="evidence" value="ECO:0007669"/>
    <property type="project" value="TreeGrafter"/>
</dbReference>
<evidence type="ECO:0000313" key="9">
    <source>
        <dbReference type="EMBL" id="OQR42160.1"/>
    </source>
</evidence>
<dbReference type="SUPFAM" id="SSF55620">
    <property type="entry name" value="Tetrahydrobiopterin biosynthesis enzymes-like"/>
    <property type="match status" value="1"/>
</dbReference>
<comment type="catalytic activity">
    <reaction evidence="1">
        <text>7,8-dihydroneopterin = 6-hydroxymethyl-7,8-dihydropterin + glycolaldehyde</text>
        <dbReference type="Rhea" id="RHEA:10540"/>
        <dbReference type="ChEBI" id="CHEBI:17001"/>
        <dbReference type="ChEBI" id="CHEBI:17071"/>
        <dbReference type="ChEBI" id="CHEBI:44841"/>
        <dbReference type="EC" id="4.1.2.25"/>
    </reaction>
</comment>
<dbReference type="InterPro" id="IPR043133">
    <property type="entry name" value="GTP-CH-I_C/QueF"/>
</dbReference>
<evidence type="ECO:0000256" key="2">
    <source>
        <dbReference type="ARBA" id="ARBA00005013"/>
    </source>
</evidence>
<comment type="caution">
    <text evidence="9">The sequence shown here is derived from an EMBL/GenBank/DDBJ whole genome shotgun (WGS) entry which is preliminary data.</text>
</comment>
<dbReference type="InterPro" id="IPR006156">
    <property type="entry name" value="Dihydroneopterin_aldolase"/>
</dbReference>
<evidence type="ECO:0000256" key="6">
    <source>
        <dbReference type="ARBA" id="ARBA00023239"/>
    </source>
</evidence>
<keyword evidence="6" id="KW-0456">Lyase</keyword>
<evidence type="ECO:0000256" key="1">
    <source>
        <dbReference type="ARBA" id="ARBA00001353"/>
    </source>
</evidence>
<dbReference type="NCBIfam" id="TIGR00526">
    <property type="entry name" value="folB_dom"/>
    <property type="match status" value="1"/>
</dbReference>
<reference evidence="9 10" key="1">
    <citation type="submission" date="2017-04" db="EMBL/GenBank/DDBJ databases">
        <title>Accumulation and expression of multiple antibiotic resistance genes in Arcobacter cryaerophilus that thrives in sewage.</title>
        <authorList>
            <person name="Millar J.A."/>
            <person name="Raghavan R."/>
        </authorList>
    </citation>
    <scope>NUCLEOTIDE SEQUENCE [LARGE SCALE GENOMIC DNA]</scope>
    <source>
        <strain evidence="9 10">AZT-1</strain>
    </source>
</reference>
<protein>
    <recommendedName>
        <fullName evidence="4">dihydroneopterin aldolase</fullName>
        <ecNumber evidence="4">4.1.2.25</ecNumber>
    </recommendedName>
    <alternativeName>
        <fullName evidence="7">7,8-dihydroneopterin aldolase</fullName>
    </alternativeName>
</protein>
<dbReference type="PANTHER" id="PTHR42844:SF1">
    <property type="entry name" value="DIHYDRONEOPTERIN ALDOLASE 1-RELATED"/>
    <property type="match status" value="1"/>
</dbReference>
<name>A0A1V9VDP6_9BACT</name>
<sequence length="103" mass="12008">MKIEIEQLTFKCIIGILDFERVKKQKVIINLSFDYDFSKDNFIDYSEVANLVKKSMKKNKFKLLEDAVKTIKKVLEDSYTIKNLKLKISKPNILKDCIVSISS</sequence>
<dbReference type="Pfam" id="PF02152">
    <property type="entry name" value="FolB"/>
    <property type="match status" value="1"/>
</dbReference>
<dbReference type="GO" id="GO:0046656">
    <property type="term" value="P:folic acid biosynthetic process"/>
    <property type="evidence" value="ECO:0007669"/>
    <property type="project" value="UniProtKB-KW"/>
</dbReference>